<evidence type="ECO:0000256" key="6">
    <source>
        <dbReference type="PROSITE-ProRule" id="PRU00076"/>
    </source>
</evidence>
<proteinExistence type="predicted"/>
<dbReference type="CDD" id="cd00054">
    <property type="entry name" value="EGF_CA"/>
    <property type="match status" value="3"/>
</dbReference>
<dbReference type="PANTHER" id="PTHR12916:SF4">
    <property type="entry name" value="UNINFLATABLE, ISOFORM C"/>
    <property type="match status" value="1"/>
</dbReference>
<dbReference type="PROSITE" id="PS01186">
    <property type="entry name" value="EGF_2"/>
    <property type="match status" value="5"/>
</dbReference>
<feature type="domain" description="EGF-like" evidence="8">
    <location>
        <begin position="238"/>
        <end position="274"/>
    </location>
</feature>
<feature type="domain" description="Laminin G" evidence="7">
    <location>
        <begin position="362"/>
        <end position="571"/>
    </location>
</feature>
<keyword evidence="4" id="KW-0221">Differentiation</keyword>
<gene>
    <name evidence="9" type="ORF">PoB_001971600</name>
</gene>
<dbReference type="InterPro" id="IPR003645">
    <property type="entry name" value="Fol_N"/>
</dbReference>
<dbReference type="Pfam" id="PF00008">
    <property type="entry name" value="EGF"/>
    <property type="match status" value="1"/>
</dbReference>
<evidence type="ECO:0000259" key="7">
    <source>
        <dbReference type="PROSITE" id="PS50025"/>
    </source>
</evidence>
<sequence>AAPSQCAGVKCYNGGICEVIQSNAKCRCRRGYFGKYCYKKKTCRNTPCQNGGKCKGRERKAKCHCRRGYTGKFCQKKRRQSCDSFKCRNGGTCVMRRSKPKCRCPPYIFGKKCQRKKKCYRIHCQNGGTCKGGEKYAKCHCRPGYGGNRCERRVENNSKCNQFRCYNGGECMVMKSNPKCYCNPPYYGNHCQKKRYLTPCQVLRCSNGGTCTVNGTKARCDCPPGYYGMRCQRKHRDIEATCESFKCYNGGECKMVKSRPKCICPPTFDGTRCKFPVKYGLYPSLKGHGYIRLPEERLNVKSFTLKIVFRPNRPFGLLLFASKNRSDFFSITLEEDHIDISQRAGLEISIHYIILNTAVKYGLYPSLKGHGYIRLPEERLNVKSFTLKIVFRPNRPFGLLLFASKNRSDFFSITLEEDHIDIRYVSGLGLNKIRSSNQVQPYEWNTLIIIRKNETTMARLNYGDSKRVNDRVGNAISHDNIYLGGYSDFSAIARKVHTEKGFHGCIKEIHINNNQIVFSLQQPHNFNRWNTLNFLRKWKQLGKGLKQKVLGKRLGELFHLNLLAQMLVYECIANACYLFT</sequence>
<keyword evidence="5 6" id="KW-1015">Disulfide bond</keyword>
<dbReference type="InterPro" id="IPR001791">
    <property type="entry name" value="Laminin_G"/>
</dbReference>
<evidence type="ECO:0000256" key="3">
    <source>
        <dbReference type="ARBA" id="ARBA00022737"/>
    </source>
</evidence>
<keyword evidence="3" id="KW-0677">Repeat</keyword>
<evidence type="ECO:0000313" key="10">
    <source>
        <dbReference type="Proteomes" id="UP000735302"/>
    </source>
</evidence>
<feature type="disulfide bond" evidence="6">
    <location>
        <begin position="28"/>
        <end position="37"/>
    </location>
</feature>
<name>A0AAV3ZBA4_9GAST</name>
<feature type="non-terminal residue" evidence="9">
    <location>
        <position position="1"/>
    </location>
</feature>
<feature type="domain" description="EGF-like" evidence="8">
    <location>
        <begin position="115"/>
        <end position="151"/>
    </location>
</feature>
<dbReference type="GO" id="GO:0030154">
    <property type="term" value="P:cell differentiation"/>
    <property type="evidence" value="ECO:0007669"/>
    <property type="project" value="UniProtKB-KW"/>
</dbReference>
<feature type="domain" description="EGF-like" evidence="8">
    <location>
        <begin position="39"/>
        <end position="75"/>
    </location>
</feature>
<dbReference type="InterPro" id="IPR000742">
    <property type="entry name" value="EGF"/>
</dbReference>
<evidence type="ECO:0000256" key="1">
    <source>
        <dbReference type="ARBA" id="ARBA00022536"/>
    </source>
</evidence>
<feature type="domain" description="EGF-like" evidence="8">
    <location>
        <begin position="2"/>
        <end position="38"/>
    </location>
</feature>
<protein>
    <submittedName>
        <fullName evidence="9">Neurogenic locus notch protein 1</fullName>
    </submittedName>
</protein>
<feature type="domain" description="EGF-like" evidence="8">
    <location>
        <begin position="78"/>
        <end position="114"/>
    </location>
</feature>
<dbReference type="CDD" id="cd00110">
    <property type="entry name" value="LamG"/>
    <property type="match status" value="1"/>
</dbReference>
<dbReference type="PROSITE" id="PS00022">
    <property type="entry name" value="EGF_1"/>
    <property type="match status" value="7"/>
</dbReference>
<feature type="disulfide bond" evidence="6">
    <location>
        <begin position="222"/>
        <end position="231"/>
    </location>
</feature>
<dbReference type="PROSITE" id="PS50025">
    <property type="entry name" value="LAM_G_DOMAIN"/>
    <property type="match status" value="1"/>
</dbReference>
<dbReference type="InterPro" id="IPR013320">
    <property type="entry name" value="ConA-like_dom_sf"/>
</dbReference>
<feature type="domain" description="EGF-like" evidence="8">
    <location>
        <begin position="156"/>
        <end position="192"/>
    </location>
</feature>
<dbReference type="SUPFAM" id="SSF57196">
    <property type="entry name" value="EGF/Laminin"/>
    <property type="match status" value="6"/>
</dbReference>
<feature type="disulfide bond" evidence="6">
    <location>
        <begin position="65"/>
        <end position="74"/>
    </location>
</feature>
<organism evidence="9 10">
    <name type="scientific">Plakobranchus ocellatus</name>
    <dbReference type="NCBI Taxonomy" id="259542"/>
    <lineage>
        <taxon>Eukaryota</taxon>
        <taxon>Metazoa</taxon>
        <taxon>Spiralia</taxon>
        <taxon>Lophotrochozoa</taxon>
        <taxon>Mollusca</taxon>
        <taxon>Gastropoda</taxon>
        <taxon>Heterobranchia</taxon>
        <taxon>Euthyneura</taxon>
        <taxon>Panpulmonata</taxon>
        <taxon>Sacoglossa</taxon>
        <taxon>Placobranchoidea</taxon>
        <taxon>Plakobranchidae</taxon>
        <taxon>Plakobranchus</taxon>
    </lineage>
</organism>
<reference evidence="9 10" key="1">
    <citation type="journal article" date="2021" name="Elife">
        <title>Chloroplast acquisition without the gene transfer in kleptoplastic sea slugs, Plakobranchus ocellatus.</title>
        <authorList>
            <person name="Maeda T."/>
            <person name="Takahashi S."/>
            <person name="Yoshida T."/>
            <person name="Shimamura S."/>
            <person name="Takaki Y."/>
            <person name="Nagai Y."/>
            <person name="Toyoda A."/>
            <person name="Suzuki Y."/>
            <person name="Arimoto A."/>
            <person name="Ishii H."/>
            <person name="Satoh N."/>
            <person name="Nishiyama T."/>
            <person name="Hasebe M."/>
            <person name="Maruyama T."/>
            <person name="Minagawa J."/>
            <person name="Obokata J."/>
            <person name="Shigenobu S."/>
        </authorList>
    </citation>
    <scope>NUCLEOTIDE SEQUENCE [LARGE SCALE GENOMIC DNA]</scope>
</reference>
<keyword evidence="10" id="KW-1185">Reference proteome</keyword>
<feature type="domain" description="EGF-like" evidence="8">
    <location>
        <begin position="196"/>
        <end position="232"/>
    </location>
</feature>
<dbReference type="Pfam" id="PF02210">
    <property type="entry name" value="Laminin_G_2"/>
    <property type="match status" value="1"/>
</dbReference>
<evidence type="ECO:0000256" key="4">
    <source>
        <dbReference type="ARBA" id="ARBA00022782"/>
    </source>
</evidence>
<comment type="caution">
    <text evidence="9">The sequence shown here is derived from an EMBL/GenBank/DDBJ whole genome shotgun (WGS) entry which is preliminary data.</text>
</comment>
<dbReference type="Gene3D" id="2.60.120.200">
    <property type="match status" value="2"/>
</dbReference>
<dbReference type="InterPro" id="IPR013032">
    <property type="entry name" value="EGF-like_CS"/>
</dbReference>
<dbReference type="PROSITE" id="PS50026">
    <property type="entry name" value="EGF_3"/>
    <property type="match status" value="7"/>
</dbReference>
<feature type="disulfide bond" evidence="6">
    <location>
        <begin position="264"/>
        <end position="273"/>
    </location>
</feature>
<dbReference type="SUPFAM" id="SSF49899">
    <property type="entry name" value="Concanavalin A-like lectins/glucanases"/>
    <property type="match status" value="2"/>
</dbReference>
<keyword evidence="2" id="KW-0732">Signal</keyword>
<dbReference type="SMART" id="SM00282">
    <property type="entry name" value="LamG"/>
    <property type="match status" value="1"/>
</dbReference>
<keyword evidence="1 6" id="KW-0245">EGF-like domain</keyword>
<accession>A0AAV3ZBA4</accession>
<comment type="caution">
    <text evidence="6">Lacks conserved residue(s) required for the propagation of feature annotation.</text>
</comment>
<dbReference type="SMART" id="SM00274">
    <property type="entry name" value="FOLN"/>
    <property type="match status" value="6"/>
</dbReference>
<dbReference type="Pfam" id="PF12661">
    <property type="entry name" value="hEGF"/>
    <property type="match status" value="5"/>
</dbReference>
<dbReference type="Gene3D" id="2.10.25.10">
    <property type="entry name" value="Laminin"/>
    <property type="match status" value="5"/>
</dbReference>
<dbReference type="AlphaFoldDB" id="A0AAV3ZBA4"/>
<dbReference type="PANTHER" id="PTHR12916">
    <property type="entry name" value="CYTOCHROME C OXIDASE POLYPEPTIDE VIC-2"/>
    <property type="match status" value="1"/>
</dbReference>
<dbReference type="SMART" id="SM00181">
    <property type="entry name" value="EGF"/>
    <property type="match status" value="7"/>
</dbReference>
<evidence type="ECO:0000256" key="5">
    <source>
        <dbReference type="ARBA" id="ARBA00023157"/>
    </source>
</evidence>
<feature type="disulfide bond" evidence="6">
    <location>
        <begin position="141"/>
        <end position="150"/>
    </location>
</feature>
<dbReference type="Proteomes" id="UP000735302">
    <property type="component" value="Unassembled WGS sequence"/>
</dbReference>
<feature type="disulfide bond" evidence="6">
    <location>
        <begin position="104"/>
        <end position="113"/>
    </location>
</feature>
<dbReference type="EMBL" id="BLXT01002317">
    <property type="protein sequence ID" value="GFN93210.1"/>
    <property type="molecule type" value="Genomic_DNA"/>
</dbReference>
<evidence type="ECO:0000313" key="9">
    <source>
        <dbReference type="EMBL" id="GFN93210.1"/>
    </source>
</evidence>
<evidence type="ECO:0000256" key="2">
    <source>
        <dbReference type="ARBA" id="ARBA00022729"/>
    </source>
</evidence>
<evidence type="ECO:0000259" key="8">
    <source>
        <dbReference type="PROSITE" id="PS50026"/>
    </source>
</evidence>
<feature type="disulfide bond" evidence="6">
    <location>
        <begin position="182"/>
        <end position="191"/>
    </location>
</feature>